<organism evidence="1 2">
    <name type="scientific">Prunus yedoensis var. nudiflora</name>
    <dbReference type="NCBI Taxonomy" id="2094558"/>
    <lineage>
        <taxon>Eukaryota</taxon>
        <taxon>Viridiplantae</taxon>
        <taxon>Streptophyta</taxon>
        <taxon>Embryophyta</taxon>
        <taxon>Tracheophyta</taxon>
        <taxon>Spermatophyta</taxon>
        <taxon>Magnoliopsida</taxon>
        <taxon>eudicotyledons</taxon>
        <taxon>Gunneridae</taxon>
        <taxon>Pentapetalae</taxon>
        <taxon>rosids</taxon>
        <taxon>fabids</taxon>
        <taxon>Rosales</taxon>
        <taxon>Rosaceae</taxon>
        <taxon>Amygdaloideae</taxon>
        <taxon>Amygdaleae</taxon>
        <taxon>Prunus</taxon>
    </lineage>
</organism>
<evidence type="ECO:0000313" key="1">
    <source>
        <dbReference type="EMBL" id="PQQ15419.1"/>
    </source>
</evidence>
<evidence type="ECO:0000313" key="2">
    <source>
        <dbReference type="Proteomes" id="UP000250321"/>
    </source>
</evidence>
<sequence>MYSHVDSNYALLLANGHTDGIQMMQMRIWVPANGFIVTENVKGEARSIDTSSAQDNPPEAVLQNAVETIGTL</sequence>
<proteinExistence type="predicted"/>
<keyword evidence="1" id="KW-0808">Transferase</keyword>
<dbReference type="AlphaFoldDB" id="A0A314Z7X0"/>
<accession>A0A314Z7X0</accession>
<dbReference type="GO" id="GO:0016301">
    <property type="term" value="F:kinase activity"/>
    <property type="evidence" value="ECO:0007669"/>
    <property type="project" value="UniProtKB-KW"/>
</dbReference>
<name>A0A314Z7X0_PRUYE</name>
<protein>
    <submittedName>
        <fullName evidence="1">Putative LRR receptor-like serine/threonine-protein kinase</fullName>
    </submittedName>
</protein>
<keyword evidence="1" id="KW-0418">Kinase</keyword>
<dbReference type="EMBL" id="PJQY01000227">
    <property type="protein sequence ID" value="PQQ15419.1"/>
    <property type="molecule type" value="Genomic_DNA"/>
</dbReference>
<comment type="caution">
    <text evidence="1">The sequence shown here is derived from an EMBL/GenBank/DDBJ whole genome shotgun (WGS) entry which is preliminary data.</text>
</comment>
<keyword evidence="2" id="KW-1185">Reference proteome</keyword>
<gene>
    <name evidence="1" type="ORF">Pyn_28812</name>
</gene>
<keyword evidence="1" id="KW-0675">Receptor</keyword>
<dbReference type="Proteomes" id="UP000250321">
    <property type="component" value="Unassembled WGS sequence"/>
</dbReference>
<reference evidence="1 2" key="1">
    <citation type="submission" date="2018-02" db="EMBL/GenBank/DDBJ databases">
        <title>Draft genome of wild Prunus yedoensis var. nudiflora.</title>
        <authorList>
            <person name="Baek S."/>
            <person name="Kim J.-H."/>
            <person name="Choi K."/>
            <person name="Kim G.-B."/>
            <person name="Cho A."/>
            <person name="Jang H."/>
            <person name="Shin C.-H."/>
            <person name="Yu H.-J."/>
            <person name="Mun J.-H."/>
        </authorList>
    </citation>
    <scope>NUCLEOTIDE SEQUENCE [LARGE SCALE GENOMIC DNA]</scope>
    <source>
        <strain evidence="2">cv. Jeju island</strain>
        <tissue evidence="1">Leaf</tissue>
    </source>
</reference>